<dbReference type="RefSeq" id="WP_380022548.1">
    <property type="nucleotide sequence ID" value="NZ_JBHSHD010000016.1"/>
</dbReference>
<feature type="signal peptide" evidence="2">
    <location>
        <begin position="1"/>
        <end position="20"/>
    </location>
</feature>
<evidence type="ECO:0000256" key="1">
    <source>
        <dbReference type="SAM" id="MobiDB-lite"/>
    </source>
</evidence>
<feature type="compositionally biased region" description="Basic and acidic residues" evidence="1">
    <location>
        <begin position="86"/>
        <end position="105"/>
    </location>
</feature>
<keyword evidence="2" id="KW-0732">Signal</keyword>
<gene>
    <name evidence="3" type="ORF">ACFO6Q_18220</name>
</gene>
<keyword evidence="4" id="KW-1185">Reference proteome</keyword>
<feature type="chain" id="PRO_5045220388" evidence="2">
    <location>
        <begin position="21"/>
        <end position="364"/>
    </location>
</feature>
<proteinExistence type="predicted"/>
<name>A0ABV9QZY6_9GAMM</name>
<accession>A0ABV9QZY6</accession>
<feature type="compositionally biased region" description="Low complexity" evidence="1">
    <location>
        <begin position="109"/>
        <end position="132"/>
    </location>
</feature>
<sequence>MSRKLILAAALFAASASAQQSIDISGADFSSGKGDARLAELVRQAAAQGKRVVVTAPKEWHKSIAAKLGKGDVVLREGFYESVLARVEDKPEPPKPAKPEPEKAPARPAPVAAAVPAKAPEPKPVAAARPAEQVPPPAVAATPVRKPADVRPSQPQPAAAPSAPKRVAAAAPPKPVVDAEAIRDRMRQSLIEGRPAEGSLAVSSLQSGDVIYVDEPVRGVVRREGLKAVLYWLDGDLDLRRTELKPSAANRYQVMSAIRGEAALRREFDTSKAELVAGVPDDGAPVRTALEKAFNDGRRITERLTAAELREGDVIYTGTTAAVVVRRDGKDLLRYWLDGSFDLRQSSVQADGPGKYRIRGSVAR</sequence>
<organism evidence="3 4">
    <name type="scientific">Dokdonella ginsengisoli</name>
    <dbReference type="NCBI Taxonomy" id="363846"/>
    <lineage>
        <taxon>Bacteria</taxon>
        <taxon>Pseudomonadati</taxon>
        <taxon>Pseudomonadota</taxon>
        <taxon>Gammaproteobacteria</taxon>
        <taxon>Lysobacterales</taxon>
        <taxon>Rhodanobacteraceae</taxon>
        <taxon>Dokdonella</taxon>
    </lineage>
</organism>
<protein>
    <submittedName>
        <fullName evidence="3">Uncharacterized protein</fullName>
    </submittedName>
</protein>
<feature type="compositionally biased region" description="Low complexity" evidence="1">
    <location>
        <begin position="152"/>
        <end position="174"/>
    </location>
</feature>
<dbReference type="Proteomes" id="UP001595886">
    <property type="component" value="Unassembled WGS sequence"/>
</dbReference>
<feature type="region of interest" description="Disordered" evidence="1">
    <location>
        <begin position="86"/>
        <end position="174"/>
    </location>
</feature>
<reference evidence="4" key="1">
    <citation type="journal article" date="2019" name="Int. J. Syst. Evol. Microbiol.">
        <title>The Global Catalogue of Microorganisms (GCM) 10K type strain sequencing project: providing services to taxonomists for standard genome sequencing and annotation.</title>
        <authorList>
            <consortium name="The Broad Institute Genomics Platform"/>
            <consortium name="The Broad Institute Genome Sequencing Center for Infectious Disease"/>
            <person name="Wu L."/>
            <person name="Ma J."/>
        </authorList>
    </citation>
    <scope>NUCLEOTIDE SEQUENCE [LARGE SCALE GENOMIC DNA]</scope>
    <source>
        <strain evidence="4">CCUG 30340</strain>
    </source>
</reference>
<evidence type="ECO:0000313" key="4">
    <source>
        <dbReference type="Proteomes" id="UP001595886"/>
    </source>
</evidence>
<comment type="caution">
    <text evidence="3">The sequence shown here is derived from an EMBL/GenBank/DDBJ whole genome shotgun (WGS) entry which is preliminary data.</text>
</comment>
<dbReference type="EMBL" id="JBHSHD010000016">
    <property type="protein sequence ID" value="MFC4822268.1"/>
    <property type="molecule type" value="Genomic_DNA"/>
</dbReference>
<evidence type="ECO:0000313" key="3">
    <source>
        <dbReference type="EMBL" id="MFC4822268.1"/>
    </source>
</evidence>
<evidence type="ECO:0000256" key="2">
    <source>
        <dbReference type="SAM" id="SignalP"/>
    </source>
</evidence>